<comment type="caution">
    <text evidence="1">The sequence shown here is derived from an EMBL/GenBank/DDBJ whole genome shotgun (WGS) entry which is preliminary data.</text>
</comment>
<proteinExistence type="predicted"/>
<evidence type="ECO:0000313" key="1">
    <source>
        <dbReference type="EMBL" id="MFD0623091.1"/>
    </source>
</evidence>
<dbReference type="Proteomes" id="UP001596915">
    <property type="component" value="Unassembled WGS sequence"/>
</dbReference>
<sequence length="486" mass="54133">MTDIDITLLEELAGYWDGIREDYQDSRNDEYDKAVSDCAARLATDPGGGSAFVWTLGLVVMAPYLTWLPGEGVVPHAMAALKAADTALRERPCAHESHPYANHDSGDDMYLAEQLTQLADDTAEWNEDRPRDEWRCPHNVAGFARIAMDIVEPGSVTDIPPRLPIEDRSTVETLTALLHGYPKPWTDIDEEISSQAWNLAGADPEDRPGHLLIVRAVTWYAVSGMVRTKSVLDSLVDAVERTLPHFADAACGHDWHANLPDSGPDAAELGVMLSSPGGRGVYELSHREGRVPPLEKVVCPVFMTGVAEESLSVLRKRREELFGHRDTSHADAEYLRADNRLEIEKIVERLDYKGWNEQYADDLGLWAARRYEQADERERPVLLLAAHRAMKISYPSPPRSVIRGVLATMRAIAAAPRPPKCRHEDGHPTPEYAELRSGLPHFYAPAEFPPAGEQRSAEAWTCPRFAGAIAEECIRDLDKYEDEDDS</sequence>
<organism evidence="1 2">
    <name type="scientific">Streptomyces sanglieri</name>
    <dbReference type="NCBI Taxonomy" id="193460"/>
    <lineage>
        <taxon>Bacteria</taxon>
        <taxon>Bacillati</taxon>
        <taxon>Actinomycetota</taxon>
        <taxon>Actinomycetes</taxon>
        <taxon>Kitasatosporales</taxon>
        <taxon>Streptomycetaceae</taxon>
        <taxon>Streptomyces</taxon>
    </lineage>
</organism>
<dbReference type="EMBL" id="JBHTGL010000008">
    <property type="protein sequence ID" value="MFD0623091.1"/>
    <property type="molecule type" value="Genomic_DNA"/>
</dbReference>
<protein>
    <submittedName>
        <fullName evidence="1">Uncharacterized protein</fullName>
    </submittedName>
</protein>
<reference evidence="2" key="1">
    <citation type="journal article" date="2019" name="Int. J. Syst. Evol. Microbiol.">
        <title>The Global Catalogue of Microorganisms (GCM) 10K type strain sequencing project: providing services to taxonomists for standard genome sequencing and annotation.</title>
        <authorList>
            <consortium name="The Broad Institute Genomics Platform"/>
            <consortium name="The Broad Institute Genome Sequencing Center for Infectious Disease"/>
            <person name="Wu L."/>
            <person name="Ma J."/>
        </authorList>
    </citation>
    <scope>NUCLEOTIDE SEQUENCE [LARGE SCALE GENOMIC DNA]</scope>
    <source>
        <strain evidence="2">JCM 12607</strain>
    </source>
</reference>
<keyword evidence="2" id="KW-1185">Reference proteome</keyword>
<accession>A0ABW2WR56</accession>
<evidence type="ECO:0000313" key="2">
    <source>
        <dbReference type="Proteomes" id="UP001596915"/>
    </source>
</evidence>
<name>A0ABW2WR56_9ACTN</name>
<gene>
    <name evidence="1" type="ORF">ACFQ2K_10010</name>
</gene>